<organism evidence="11 12">
    <name type="scientific">gamma proteobacterium HTCC2207</name>
    <dbReference type="NCBI Taxonomy" id="314287"/>
    <lineage>
        <taxon>Bacteria</taxon>
        <taxon>Pseudomonadati</taxon>
        <taxon>Pseudomonadota</taxon>
        <taxon>Gammaproteobacteria</taxon>
        <taxon>Cellvibrionales</taxon>
        <taxon>Porticoccaceae</taxon>
        <taxon>SAR92 clade</taxon>
    </lineage>
</organism>
<feature type="binding site" evidence="9">
    <location>
        <position position="310"/>
    </location>
    <ligand>
        <name>Mn(2+)</name>
        <dbReference type="ChEBI" id="CHEBI:29035"/>
        <label>2</label>
    </ligand>
</feature>
<dbReference type="HAMAP" id="MF_00181">
    <property type="entry name" value="Cytosol_peptidase_M17"/>
    <property type="match status" value="1"/>
</dbReference>
<evidence type="ECO:0000256" key="1">
    <source>
        <dbReference type="ARBA" id="ARBA00000135"/>
    </source>
</evidence>
<dbReference type="PANTHER" id="PTHR11963">
    <property type="entry name" value="LEUCINE AMINOPEPTIDASE-RELATED"/>
    <property type="match status" value="1"/>
</dbReference>
<dbReference type="EC" id="3.4.11.1" evidence="9"/>
<dbReference type="Gene3D" id="3.40.630.10">
    <property type="entry name" value="Zn peptidases"/>
    <property type="match status" value="1"/>
</dbReference>
<dbReference type="InterPro" id="IPR000819">
    <property type="entry name" value="Peptidase_M17_C"/>
</dbReference>
<sequence>MSKKRLYISADIEGVAGVVSSEHTTPAGFEDQQAREWYTAEVLAVCEAACEKGIEEIVVSDSHGNGQSLLIDKLPDNVQVVRSWPRPLCMMAGVELGDYVGAMLIGYHSGASDMRGVLAHTLHGGAISEVRLNGKVASETVISAATAAHFGVPLIMVSGCDAYKSKKAPVQPATKFTYVVGDKASVAAVKKGVAIGEAVGYGASFARDLGNTPPNICHPSYLSKQAKAMARGEPRLSVKVLGEKEMDALGMHSLLSVGRGSVQPSQLIVMEYKGGKKGDAPYAIVGKGITFDSGGISLKPGASMDEMKYDMCGAAAVFGALQSVLALKLPINLVCVVAAAENMSSADASRPGDIVTSMSGKTIEILNTDAEGRLVLCDALTYVQRFKPKTIIDLATLTGAVIGALGNEASGLMSNDDGLAKTLINAGQMSGDRVWQLPLWDDYAKQLKSPFADIANLGGPGAGTITAACFLSEFVKGQTWAHLDIAGTAWVKGADKGATGTPVGLLTEYLMGL</sequence>
<keyword evidence="8 9" id="KW-0464">Manganese</keyword>
<evidence type="ECO:0000256" key="3">
    <source>
        <dbReference type="ARBA" id="ARBA00009528"/>
    </source>
</evidence>
<evidence type="ECO:0000256" key="4">
    <source>
        <dbReference type="ARBA" id="ARBA00022438"/>
    </source>
</evidence>
<keyword evidence="5 9" id="KW-0645">Protease</keyword>
<name>Q1YQ48_9GAMM</name>
<comment type="similarity">
    <text evidence="3 9">Belongs to the peptidase M17 family.</text>
</comment>
<dbReference type="InterPro" id="IPR011356">
    <property type="entry name" value="Leucine_aapep/pepB"/>
</dbReference>
<dbReference type="OrthoDB" id="9809354at2"/>
<accession>Q1YQ48</accession>
<dbReference type="PANTHER" id="PTHR11963:SF23">
    <property type="entry name" value="CYTOSOL AMINOPEPTIDASE"/>
    <property type="match status" value="1"/>
</dbReference>
<evidence type="ECO:0000256" key="9">
    <source>
        <dbReference type="HAMAP-Rule" id="MF_00181"/>
    </source>
</evidence>
<comment type="caution">
    <text evidence="11">The sequence shown here is derived from an EMBL/GenBank/DDBJ whole genome shotgun (WGS) entry which is preliminary data.</text>
</comment>
<dbReference type="PRINTS" id="PR00481">
    <property type="entry name" value="LAMNOPPTDASE"/>
</dbReference>
<comment type="catalytic activity">
    <reaction evidence="1 9">
        <text>Release of an N-terminal amino acid, Xaa-|-Yaa-, in which Xaa is preferably Leu, but may be other amino acids including Pro although not Arg or Lys, and Yaa may be Pro. Amino acid amides and methyl esters are also readily hydrolyzed, but rates on arylamides are exceedingly low.</text>
        <dbReference type="EC" id="3.4.11.1"/>
    </reaction>
</comment>
<dbReference type="AlphaFoldDB" id="Q1YQ48"/>
<dbReference type="SUPFAM" id="SSF53187">
    <property type="entry name" value="Zn-dependent exopeptidases"/>
    <property type="match status" value="1"/>
</dbReference>
<dbReference type="Pfam" id="PF00883">
    <property type="entry name" value="Peptidase_M17"/>
    <property type="match status" value="1"/>
</dbReference>
<dbReference type="PROSITE" id="PS00631">
    <property type="entry name" value="CYTOSOL_AP"/>
    <property type="match status" value="1"/>
</dbReference>
<keyword evidence="12" id="KW-1185">Reference proteome</keyword>
<dbReference type="GO" id="GO:0005737">
    <property type="term" value="C:cytoplasm"/>
    <property type="evidence" value="ECO:0007669"/>
    <property type="project" value="UniProtKB-SubCell"/>
</dbReference>
<feature type="binding site" evidence="9">
    <location>
        <position position="292"/>
    </location>
    <ligand>
        <name>Mn(2+)</name>
        <dbReference type="ChEBI" id="CHEBI:29035"/>
        <label>1</label>
    </ligand>
</feature>
<dbReference type="InterPro" id="IPR023042">
    <property type="entry name" value="Peptidase_M17_leu_NH2_pept"/>
</dbReference>
<evidence type="ECO:0000313" key="12">
    <source>
        <dbReference type="Proteomes" id="UP000005555"/>
    </source>
</evidence>
<feature type="binding site" evidence="9">
    <location>
        <position position="371"/>
    </location>
    <ligand>
        <name>Mn(2+)</name>
        <dbReference type="ChEBI" id="CHEBI:29035"/>
        <label>1</label>
    </ligand>
</feature>
<dbReference type="InterPro" id="IPR027476">
    <property type="entry name" value="DppA_N"/>
</dbReference>
<feature type="domain" description="Cytosol aminopeptidase" evidence="10">
    <location>
        <begin position="367"/>
        <end position="374"/>
    </location>
</feature>
<dbReference type="NCBIfam" id="NF002074">
    <property type="entry name" value="PRK00913.1-4"/>
    <property type="match status" value="1"/>
</dbReference>
<dbReference type="Pfam" id="PF04951">
    <property type="entry name" value="Peptidase_M55"/>
    <property type="match status" value="1"/>
</dbReference>
<proteinExistence type="inferred from homology"/>
<dbReference type="GO" id="GO:0030145">
    <property type="term" value="F:manganese ion binding"/>
    <property type="evidence" value="ECO:0007669"/>
    <property type="project" value="UniProtKB-UniRule"/>
</dbReference>
<keyword evidence="7 9" id="KW-0378">Hydrolase</keyword>
<comment type="cofactor">
    <cofactor evidence="9">
        <name>Mn(2+)</name>
        <dbReference type="ChEBI" id="CHEBI:29035"/>
    </cofactor>
    <text evidence="9">Binds 2 manganese ions per subunit.</text>
</comment>
<dbReference type="EMBL" id="AAPI01000007">
    <property type="protein sequence ID" value="EAS46395.1"/>
    <property type="molecule type" value="Genomic_DNA"/>
</dbReference>
<evidence type="ECO:0000256" key="7">
    <source>
        <dbReference type="ARBA" id="ARBA00022801"/>
    </source>
</evidence>
<comment type="function">
    <text evidence="9">Presumably involved in the processing and regular turnover of intracellular proteins. Catalyzes the removal of unsubstituted N-terminal amino acids from various peptides.</text>
</comment>
<protein>
    <recommendedName>
        <fullName evidence="9">Probable cytosol aminopeptidase</fullName>
        <ecNumber evidence="9">3.4.11.1</ecNumber>
    </recommendedName>
    <alternativeName>
        <fullName evidence="9">Leucine aminopeptidase</fullName>
        <shortName evidence="9">LAP</shortName>
        <ecNumber evidence="9">3.4.11.10</ecNumber>
    </alternativeName>
    <alternativeName>
        <fullName evidence="9">Leucyl aminopeptidase</fullName>
    </alternativeName>
</protein>
<comment type="catalytic activity">
    <reaction evidence="2 9">
        <text>Release of an N-terminal amino acid, preferentially leucine, but not glutamic or aspartic acids.</text>
        <dbReference type="EC" id="3.4.11.10"/>
    </reaction>
</comment>
<evidence type="ECO:0000256" key="5">
    <source>
        <dbReference type="ARBA" id="ARBA00022670"/>
    </source>
</evidence>
<dbReference type="FunFam" id="3.40.630.10:FF:000004">
    <property type="entry name" value="Probable cytosol aminopeptidase"/>
    <property type="match status" value="1"/>
</dbReference>
<reference evidence="11 12" key="1">
    <citation type="submission" date="2006-03" db="EMBL/GenBank/DDBJ databases">
        <authorList>
            <person name="Giovannoni S.J."/>
            <person name="Cho J.-C."/>
            <person name="Ferriera S."/>
            <person name="Johnson J."/>
            <person name="Kravitz S."/>
            <person name="Halpern A."/>
            <person name="Remington K."/>
            <person name="Beeson K."/>
            <person name="Tran B."/>
            <person name="Rogers Y.-H."/>
            <person name="Friedman R."/>
            <person name="Venter J.C."/>
        </authorList>
    </citation>
    <scope>NUCLEOTIDE SEQUENCE [LARGE SCALE GENOMIC DNA]</scope>
    <source>
        <strain evidence="11 12">HTCC2207</strain>
    </source>
</reference>
<feature type="binding site" evidence="9">
    <location>
        <position position="371"/>
    </location>
    <ligand>
        <name>Mn(2+)</name>
        <dbReference type="ChEBI" id="CHEBI:29035"/>
        <label>2</label>
    </ligand>
</feature>
<dbReference type="eggNOG" id="COG0260">
    <property type="taxonomic scope" value="Bacteria"/>
</dbReference>
<dbReference type="Proteomes" id="UP000005555">
    <property type="component" value="Unassembled WGS sequence"/>
</dbReference>
<dbReference type="InterPro" id="IPR036177">
    <property type="entry name" value="Peptidase_M55_sf"/>
</dbReference>
<comment type="subcellular location">
    <subcellularLocation>
        <location evidence="9">Cytoplasm</location>
    </subcellularLocation>
</comment>
<feature type="binding site" evidence="9">
    <location>
        <position position="292"/>
    </location>
    <ligand>
        <name>Mn(2+)</name>
        <dbReference type="ChEBI" id="CHEBI:29035"/>
        <label>2</label>
    </ligand>
</feature>
<evidence type="ECO:0000256" key="6">
    <source>
        <dbReference type="ARBA" id="ARBA00022723"/>
    </source>
</evidence>
<feature type="active site" evidence="9">
    <location>
        <position position="299"/>
    </location>
</feature>
<feature type="binding site" evidence="9">
    <location>
        <position position="369"/>
    </location>
    <ligand>
        <name>Mn(2+)</name>
        <dbReference type="ChEBI" id="CHEBI:29035"/>
        <label>1</label>
    </ligand>
</feature>
<evidence type="ECO:0000256" key="2">
    <source>
        <dbReference type="ARBA" id="ARBA00000967"/>
    </source>
</evidence>
<dbReference type="InterPro" id="IPR007035">
    <property type="entry name" value="Peptidase_M55"/>
</dbReference>
<feature type="binding site" evidence="9">
    <location>
        <position position="287"/>
    </location>
    <ligand>
        <name>Mn(2+)</name>
        <dbReference type="ChEBI" id="CHEBI:29035"/>
        <label>2</label>
    </ligand>
</feature>
<dbReference type="STRING" id="314287.GB2207_00440"/>
<dbReference type="Gene3D" id="3.40.50.10780">
    <property type="entry name" value="Dipeptide transport protein"/>
    <property type="match status" value="1"/>
</dbReference>
<evidence type="ECO:0000313" key="11">
    <source>
        <dbReference type="EMBL" id="EAS46395.1"/>
    </source>
</evidence>
<keyword evidence="6 9" id="KW-0479">Metal-binding</keyword>
<evidence type="ECO:0000256" key="8">
    <source>
        <dbReference type="ARBA" id="ARBA00023211"/>
    </source>
</evidence>
<dbReference type="MEROPS" id="M17.003"/>
<evidence type="ECO:0000259" key="10">
    <source>
        <dbReference type="PROSITE" id="PS00631"/>
    </source>
</evidence>
<dbReference type="CDD" id="cd00433">
    <property type="entry name" value="Peptidase_M17"/>
    <property type="match status" value="1"/>
</dbReference>
<dbReference type="GO" id="GO:0070006">
    <property type="term" value="F:metalloaminopeptidase activity"/>
    <property type="evidence" value="ECO:0007669"/>
    <property type="project" value="InterPro"/>
</dbReference>
<feature type="active site" evidence="9">
    <location>
        <position position="373"/>
    </location>
</feature>
<dbReference type="GO" id="GO:0006508">
    <property type="term" value="P:proteolysis"/>
    <property type="evidence" value="ECO:0007669"/>
    <property type="project" value="UniProtKB-KW"/>
</dbReference>
<keyword evidence="4 9" id="KW-0031">Aminopeptidase</keyword>
<dbReference type="EC" id="3.4.11.10" evidence="9"/>
<dbReference type="HOGENOM" id="CLU_530761_0_0_6"/>
<gene>
    <name evidence="9 11" type="primary">pepA</name>
    <name evidence="11" type="ORF">GB2207_00440</name>
</gene>
<keyword evidence="9" id="KW-0963">Cytoplasm</keyword>
<dbReference type="SUPFAM" id="SSF63992">
    <property type="entry name" value="Dipeptide transport protein"/>
    <property type="match status" value="1"/>
</dbReference>